<dbReference type="OrthoDB" id="7867799at2"/>
<proteinExistence type="predicted"/>
<dbReference type="Proteomes" id="UP000186559">
    <property type="component" value="Chromosome"/>
</dbReference>
<organism evidence="1 2">
    <name type="scientific">Salipiger profundus</name>
    <dbReference type="NCBI Taxonomy" id="1229727"/>
    <lineage>
        <taxon>Bacteria</taxon>
        <taxon>Pseudomonadati</taxon>
        <taxon>Pseudomonadota</taxon>
        <taxon>Alphaproteobacteria</taxon>
        <taxon>Rhodobacterales</taxon>
        <taxon>Roseobacteraceae</taxon>
        <taxon>Salipiger</taxon>
    </lineage>
</organism>
<dbReference type="STRING" id="1229727.Ga0080559_TMP962"/>
<dbReference type="RefSeq" id="WP_017467820.1">
    <property type="nucleotide sequence ID" value="NZ_BMEW01000002.1"/>
</dbReference>
<protein>
    <submittedName>
        <fullName evidence="1">Putative DUF1127 protein</fullName>
    </submittedName>
</protein>
<name>A0A1U7D0X1_9RHOB</name>
<keyword evidence="2" id="KW-1185">Reference proteome</keyword>
<evidence type="ECO:0000313" key="1">
    <source>
        <dbReference type="EMBL" id="APX21758.1"/>
    </source>
</evidence>
<sequence length="72" mass="8063">MAFLTASQGHASAPFLSRVLNAIGNTIVAMGEANPRLRRVEALQRLSDAELAEKGLRREDIVRHVFHDVYYL</sequence>
<accession>A0A1U7D0X1</accession>
<gene>
    <name evidence="1" type="ORF">Ga0080559_TMP962</name>
</gene>
<evidence type="ECO:0000313" key="2">
    <source>
        <dbReference type="Proteomes" id="UP000186559"/>
    </source>
</evidence>
<dbReference type="KEGG" id="tpro:Ga0080559_TMP962"/>
<reference evidence="1 2" key="1">
    <citation type="submission" date="2016-03" db="EMBL/GenBank/DDBJ databases">
        <title>Deep-sea bacteria in the southern Pacific.</title>
        <authorList>
            <person name="Tang K."/>
        </authorList>
    </citation>
    <scope>NUCLEOTIDE SEQUENCE [LARGE SCALE GENOMIC DNA]</scope>
    <source>
        <strain evidence="1 2">JLT2016</strain>
    </source>
</reference>
<dbReference type="EMBL" id="CP014796">
    <property type="protein sequence ID" value="APX21758.1"/>
    <property type="molecule type" value="Genomic_DNA"/>
</dbReference>
<dbReference type="AlphaFoldDB" id="A0A1U7D0X1"/>